<dbReference type="GO" id="GO:0032049">
    <property type="term" value="P:cardiolipin biosynthetic process"/>
    <property type="evidence" value="ECO:0007669"/>
    <property type="project" value="UniProtKB-UniRule"/>
</dbReference>
<evidence type="ECO:0000256" key="17">
    <source>
        <dbReference type="ARBA" id="ARBA00023264"/>
    </source>
</evidence>
<evidence type="ECO:0000256" key="10">
    <source>
        <dbReference type="ARBA" id="ARBA00022695"/>
    </source>
</evidence>
<evidence type="ECO:0000256" key="3">
    <source>
        <dbReference type="ARBA" id="ARBA00005119"/>
    </source>
</evidence>
<evidence type="ECO:0000256" key="16">
    <source>
        <dbReference type="ARBA" id="ARBA00023209"/>
    </source>
</evidence>
<evidence type="ECO:0000256" key="7">
    <source>
        <dbReference type="ARBA" id="ARBA00018337"/>
    </source>
</evidence>
<protein>
    <recommendedName>
        <fullName evidence="7 20">Phosphatidate cytidylyltransferase, mitochondrial</fullName>
        <ecNumber evidence="6 20">2.7.7.41</ecNumber>
    </recommendedName>
    <alternativeName>
        <fullName evidence="18 20">CDP-diacylglycerol synthase</fullName>
    </alternativeName>
    <alternativeName>
        <fullName evidence="19 20">Mitochondrial translocator assembly and maintenance protein 41 homolog</fullName>
    </alternativeName>
</protein>
<evidence type="ECO:0000256" key="20">
    <source>
        <dbReference type="PIRNR" id="PIRNR028840"/>
    </source>
</evidence>
<dbReference type="PIRSF" id="PIRSF028840">
    <property type="entry name" value="Mmp37"/>
    <property type="match status" value="1"/>
</dbReference>
<keyword evidence="17 20" id="KW-1208">Phospholipid metabolism</keyword>
<keyword evidence="11 20" id="KW-0999">Mitochondrion inner membrane</keyword>
<keyword evidence="13 20" id="KW-0443">Lipid metabolism</keyword>
<evidence type="ECO:0000256" key="9">
    <source>
        <dbReference type="ARBA" id="ARBA00022679"/>
    </source>
</evidence>
<evidence type="ECO:0000256" key="18">
    <source>
        <dbReference type="ARBA" id="ARBA00029893"/>
    </source>
</evidence>
<comment type="pathway">
    <text evidence="3 20">Phospholipid metabolism; CDP-diacylglycerol biosynthesis; CDP-diacylglycerol from sn-glycerol 3-phosphate: step 3/3.</text>
</comment>
<evidence type="ECO:0000256" key="4">
    <source>
        <dbReference type="ARBA" id="ARBA00005189"/>
    </source>
</evidence>
<keyword evidence="8 20" id="KW-0444">Lipid biosynthesis</keyword>
<dbReference type="PANTHER" id="PTHR13619">
    <property type="entry name" value="PHOSPHATIDATE CYTIDYLYLTRANSFERASE, MITOCHONDRIAL"/>
    <property type="match status" value="1"/>
</dbReference>
<evidence type="ECO:0000256" key="14">
    <source>
        <dbReference type="ARBA" id="ARBA00023128"/>
    </source>
</evidence>
<dbReference type="Pfam" id="PF09139">
    <property type="entry name" value="Tam41_Mmp37"/>
    <property type="match status" value="1"/>
</dbReference>
<accession>A0A0N5AWB6</accession>
<comment type="pathway">
    <text evidence="4">Lipid metabolism.</text>
</comment>
<evidence type="ECO:0000256" key="6">
    <source>
        <dbReference type="ARBA" id="ARBA00012487"/>
    </source>
</evidence>
<proteinExistence type="inferred from homology"/>
<evidence type="ECO:0000256" key="11">
    <source>
        <dbReference type="ARBA" id="ARBA00022792"/>
    </source>
</evidence>
<evidence type="ECO:0000256" key="15">
    <source>
        <dbReference type="ARBA" id="ARBA00023136"/>
    </source>
</evidence>
<name>A0A0N5AWB6_9BILA</name>
<dbReference type="UniPathway" id="UPA00557">
    <property type="reaction ID" value="UER00614"/>
</dbReference>
<dbReference type="GO" id="GO:0005743">
    <property type="term" value="C:mitochondrial inner membrane"/>
    <property type="evidence" value="ECO:0007669"/>
    <property type="project" value="UniProtKB-SubCell"/>
</dbReference>
<dbReference type="Proteomes" id="UP000046393">
    <property type="component" value="Unplaced"/>
</dbReference>
<dbReference type="InterPro" id="IPR015222">
    <property type="entry name" value="Tam41"/>
</dbReference>
<evidence type="ECO:0000256" key="13">
    <source>
        <dbReference type="ARBA" id="ARBA00023098"/>
    </source>
</evidence>
<keyword evidence="10 20" id="KW-0548">Nucleotidyltransferase</keyword>
<evidence type="ECO:0000313" key="21">
    <source>
        <dbReference type="Proteomes" id="UP000046393"/>
    </source>
</evidence>
<evidence type="ECO:0000256" key="12">
    <source>
        <dbReference type="ARBA" id="ARBA00022842"/>
    </source>
</evidence>
<reference evidence="22" key="1">
    <citation type="submission" date="2017-02" db="UniProtKB">
        <authorList>
            <consortium name="WormBaseParasite"/>
        </authorList>
    </citation>
    <scope>IDENTIFICATION</scope>
</reference>
<evidence type="ECO:0000256" key="5">
    <source>
        <dbReference type="ARBA" id="ARBA00005458"/>
    </source>
</evidence>
<evidence type="ECO:0000256" key="2">
    <source>
        <dbReference type="ARBA" id="ARBA00004443"/>
    </source>
</evidence>
<comment type="cofactor">
    <cofactor evidence="1 20">
        <name>Mg(2+)</name>
        <dbReference type="ChEBI" id="CHEBI:18420"/>
    </cofactor>
</comment>
<evidence type="ECO:0000256" key="1">
    <source>
        <dbReference type="ARBA" id="ARBA00001946"/>
    </source>
</evidence>
<sequence length="323" mass="36715">MAIKQSIGDMLKCLPKETVEYAFAYGSGAFRQFGETTSDKMVDFIVVTNNSAKFHNENLKYNSKHYSLMRLLGSSVVTQLQQKYGARVYFNTRVRHMGRMMKYGVVSVEDLQHDLLDWRWLFLAGRLHKPVLNIIGPSESIASAMQENRKSALQAALLLLPETFNINQFLRQIVALSYNGDFRMFFGEDKNKIEKIAVGNAEHLEEIYKPMLEADSRILVRGSLIEQDLSSTAIYHRLQLLPSGVLERLQKSFNQRDSKQRDIEEVTFSLANRLDVSRHVATAIESIVAPAAWSQTVKNVITAGIIKSLIYSYAKVIKMIKSL</sequence>
<dbReference type="STRING" id="451379.A0A0N5AWB6"/>
<keyword evidence="9 20" id="KW-0808">Transferase</keyword>
<dbReference type="PANTHER" id="PTHR13619:SF0">
    <property type="entry name" value="PHOSPHATIDATE CYTIDYLYLTRANSFERASE, MITOCHONDRIAL"/>
    <property type="match status" value="1"/>
</dbReference>
<comment type="function">
    <text evidence="20">Catalyzes the conversion of phosphatidic acid (PA) to CDP-diacylglycerol (CDP-DAG), an essential intermediate in the synthesis of phosphatidylglycerol, cardiolipin and phosphatidylinositol.</text>
</comment>
<dbReference type="GO" id="GO:0004605">
    <property type="term" value="F:phosphatidate cytidylyltransferase activity"/>
    <property type="evidence" value="ECO:0007669"/>
    <property type="project" value="UniProtKB-UniRule"/>
</dbReference>
<dbReference type="WBParaSite" id="SMUV_0000921001-mRNA-1">
    <property type="protein sequence ID" value="SMUV_0000921001-mRNA-1"/>
    <property type="gene ID" value="SMUV_0000921001"/>
</dbReference>
<keyword evidence="14 20" id="KW-0496">Mitochondrion</keyword>
<keyword evidence="16 20" id="KW-0594">Phospholipid biosynthesis</keyword>
<dbReference type="GO" id="GO:0016024">
    <property type="term" value="P:CDP-diacylglycerol biosynthetic process"/>
    <property type="evidence" value="ECO:0007669"/>
    <property type="project" value="UniProtKB-UniRule"/>
</dbReference>
<evidence type="ECO:0000256" key="19">
    <source>
        <dbReference type="ARBA" id="ARBA00031502"/>
    </source>
</evidence>
<keyword evidence="12 20" id="KW-0460">Magnesium</keyword>
<organism evidence="21 22">
    <name type="scientific">Syphacia muris</name>
    <dbReference type="NCBI Taxonomy" id="451379"/>
    <lineage>
        <taxon>Eukaryota</taxon>
        <taxon>Metazoa</taxon>
        <taxon>Ecdysozoa</taxon>
        <taxon>Nematoda</taxon>
        <taxon>Chromadorea</taxon>
        <taxon>Rhabditida</taxon>
        <taxon>Spirurina</taxon>
        <taxon>Oxyuridomorpha</taxon>
        <taxon>Oxyuroidea</taxon>
        <taxon>Oxyuridae</taxon>
        <taxon>Syphacia</taxon>
    </lineage>
</organism>
<evidence type="ECO:0000256" key="8">
    <source>
        <dbReference type="ARBA" id="ARBA00022516"/>
    </source>
</evidence>
<comment type="catalytic activity">
    <reaction evidence="20">
        <text>a 1,2-diacyl-sn-glycero-3-phosphate + CTP + H(+) = a CDP-1,2-diacyl-sn-glycerol + diphosphate</text>
        <dbReference type="Rhea" id="RHEA:16229"/>
        <dbReference type="ChEBI" id="CHEBI:15378"/>
        <dbReference type="ChEBI" id="CHEBI:33019"/>
        <dbReference type="ChEBI" id="CHEBI:37563"/>
        <dbReference type="ChEBI" id="CHEBI:58332"/>
        <dbReference type="ChEBI" id="CHEBI:58608"/>
        <dbReference type="EC" id="2.7.7.41"/>
    </reaction>
</comment>
<evidence type="ECO:0000313" key="22">
    <source>
        <dbReference type="WBParaSite" id="SMUV_0000921001-mRNA-1"/>
    </source>
</evidence>
<keyword evidence="15 20" id="KW-0472">Membrane</keyword>
<comment type="similarity">
    <text evidence="5 20">Belongs to the TAM41 family.</text>
</comment>
<comment type="subcellular location">
    <subcellularLocation>
        <location evidence="2 20">Mitochondrion inner membrane</location>
        <topology evidence="2 20">Peripheral membrane protein</topology>
        <orientation evidence="2 20">Matrix side</orientation>
    </subcellularLocation>
</comment>
<dbReference type="EC" id="2.7.7.41" evidence="6 20"/>
<keyword evidence="21" id="KW-1185">Reference proteome</keyword>
<dbReference type="AlphaFoldDB" id="A0A0N5AWB6"/>